<evidence type="ECO:0000259" key="1">
    <source>
        <dbReference type="PROSITE" id="PS50878"/>
    </source>
</evidence>
<sequence length="440" mass="50918">MKRDLRDSINIGKRRFFDDKINNSCNISKTTWQLIKTEINKKPMYKQNIIVFNEQNKEVVSDPIKVGNIFNNFFVNVVDKLVLPNLPSRNENQLSFLHSNITTNRFRFNQISENELKKIILSFENKPSSGYDEINIKLIKHSLQLILQRLAHLVNSSLISSYFPNQLKIARVIPIFKKGDPNDPSCYRPVSLLSVFSKIFERVVYNQLVNYLENNKLLNEQQHGFRMGKSTITAGIEFIQSIINSVDKGEKVIGIFLDLTRAFDSVSHKELLISLNNLGIRNKELLWFQSYLTERKQYVEIEYTSTKSKPSKCNFIRKYKSEIENIKYGVPQGSILGPLLFLCYINGLPNMVSLNCDICLFADDTNITVSGRSEEDIEIISHIGLNSIKQYLDSKQLLLNSTKSNFISFTTKQTRMKPNFHINLNDQDINQVEYTTFLRL</sequence>
<proteinExistence type="predicted"/>
<dbReference type="SUPFAM" id="SSF56672">
    <property type="entry name" value="DNA/RNA polymerases"/>
    <property type="match status" value="1"/>
</dbReference>
<dbReference type="AlphaFoldDB" id="A0A1B6GU04"/>
<dbReference type="Pfam" id="PF00078">
    <property type="entry name" value="RVT_1"/>
    <property type="match status" value="1"/>
</dbReference>
<dbReference type="InterPro" id="IPR000477">
    <property type="entry name" value="RT_dom"/>
</dbReference>
<dbReference type="EMBL" id="GECZ01003851">
    <property type="protein sequence ID" value="JAS65918.1"/>
    <property type="molecule type" value="Transcribed_RNA"/>
</dbReference>
<feature type="non-terminal residue" evidence="2">
    <location>
        <position position="440"/>
    </location>
</feature>
<name>A0A1B6GU04_9HEMI</name>
<gene>
    <name evidence="2" type="ORF">g.17343</name>
</gene>
<organism evidence="2">
    <name type="scientific">Cuerna arida</name>
    <dbReference type="NCBI Taxonomy" id="1464854"/>
    <lineage>
        <taxon>Eukaryota</taxon>
        <taxon>Metazoa</taxon>
        <taxon>Ecdysozoa</taxon>
        <taxon>Arthropoda</taxon>
        <taxon>Hexapoda</taxon>
        <taxon>Insecta</taxon>
        <taxon>Pterygota</taxon>
        <taxon>Neoptera</taxon>
        <taxon>Paraneoptera</taxon>
        <taxon>Hemiptera</taxon>
        <taxon>Auchenorrhyncha</taxon>
        <taxon>Membracoidea</taxon>
        <taxon>Cicadellidae</taxon>
        <taxon>Cicadellinae</taxon>
        <taxon>Proconiini</taxon>
        <taxon>Cuerna</taxon>
    </lineage>
</organism>
<reference evidence="2" key="1">
    <citation type="submission" date="2015-11" db="EMBL/GenBank/DDBJ databases">
        <title>De novo transcriptome assembly of four potential Pierce s Disease insect vectors from Arizona vineyards.</title>
        <authorList>
            <person name="Tassone E.E."/>
        </authorList>
    </citation>
    <scope>NUCLEOTIDE SEQUENCE</scope>
</reference>
<evidence type="ECO:0000313" key="2">
    <source>
        <dbReference type="EMBL" id="JAS65918.1"/>
    </source>
</evidence>
<dbReference type="PANTHER" id="PTHR33332">
    <property type="entry name" value="REVERSE TRANSCRIPTASE DOMAIN-CONTAINING PROTEIN"/>
    <property type="match status" value="1"/>
</dbReference>
<protein>
    <recommendedName>
        <fullName evidence="1">Reverse transcriptase domain-containing protein</fullName>
    </recommendedName>
</protein>
<feature type="domain" description="Reverse transcriptase" evidence="1">
    <location>
        <begin position="156"/>
        <end position="424"/>
    </location>
</feature>
<dbReference type="CDD" id="cd01650">
    <property type="entry name" value="RT_nLTR_like"/>
    <property type="match status" value="1"/>
</dbReference>
<accession>A0A1B6GU04</accession>
<dbReference type="InterPro" id="IPR043502">
    <property type="entry name" value="DNA/RNA_pol_sf"/>
</dbReference>
<dbReference type="GO" id="GO:0071897">
    <property type="term" value="P:DNA biosynthetic process"/>
    <property type="evidence" value="ECO:0007669"/>
    <property type="project" value="UniProtKB-ARBA"/>
</dbReference>
<dbReference type="PROSITE" id="PS50878">
    <property type="entry name" value="RT_POL"/>
    <property type="match status" value="1"/>
</dbReference>